<dbReference type="InterPro" id="IPR050951">
    <property type="entry name" value="Retrovirus_Pol_polyprotein"/>
</dbReference>
<dbReference type="PANTHER" id="PTHR37984">
    <property type="entry name" value="PROTEIN CBG26694"/>
    <property type="match status" value="1"/>
</dbReference>
<accession>A0A8J9W520</accession>
<keyword evidence="4" id="KW-1185">Reference proteome</keyword>
<feature type="region of interest" description="Disordered" evidence="1">
    <location>
        <begin position="152"/>
        <end position="213"/>
    </location>
</feature>
<dbReference type="SUPFAM" id="SSF53098">
    <property type="entry name" value="Ribonuclease H-like"/>
    <property type="match status" value="1"/>
</dbReference>
<evidence type="ECO:0000313" key="4">
    <source>
        <dbReference type="Proteomes" id="UP000838412"/>
    </source>
</evidence>
<protein>
    <submittedName>
        <fullName evidence="3">Hypp668 protein</fullName>
    </submittedName>
</protein>
<dbReference type="GO" id="GO:0003676">
    <property type="term" value="F:nucleic acid binding"/>
    <property type="evidence" value="ECO:0007669"/>
    <property type="project" value="InterPro"/>
</dbReference>
<reference evidence="3" key="1">
    <citation type="submission" date="2022-01" db="EMBL/GenBank/DDBJ databases">
        <authorList>
            <person name="Braso-Vives M."/>
        </authorList>
    </citation>
    <scope>NUCLEOTIDE SEQUENCE</scope>
</reference>
<dbReference type="AlphaFoldDB" id="A0A8J9W520"/>
<dbReference type="InterPro" id="IPR012337">
    <property type="entry name" value="RNaseH-like_sf"/>
</dbReference>
<feature type="domain" description="Integrase catalytic" evidence="2">
    <location>
        <begin position="1"/>
        <end position="54"/>
    </location>
</feature>
<dbReference type="PANTHER" id="PTHR37984:SF5">
    <property type="entry name" value="PROTEIN NYNRIN-LIKE"/>
    <property type="match status" value="1"/>
</dbReference>
<evidence type="ECO:0000256" key="1">
    <source>
        <dbReference type="SAM" id="MobiDB-lite"/>
    </source>
</evidence>
<dbReference type="OrthoDB" id="5988424at2759"/>
<feature type="region of interest" description="Disordered" evidence="1">
    <location>
        <begin position="112"/>
        <end position="131"/>
    </location>
</feature>
<dbReference type="InterPro" id="IPR036397">
    <property type="entry name" value="RNaseH_sf"/>
</dbReference>
<evidence type="ECO:0000259" key="2">
    <source>
        <dbReference type="PROSITE" id="PS50994"/>
    </source>
</evidence>
<organism evidence="3 4">
    <name type="scientific">Branchiostoma lanceolatum</name>
    <name type="common">Common lancelet</name>
    <name type="synonym">Amphioxus lanceolatum</name>
    <dbReference type="NCBI Taxonomy" id="7740"/>
    <lineage>
        <taxon>Eukaryota</taxon>
        <taxon>Metazoa</taxon>
        <taxon>Chordata</taxon>
        <taxon>Cephalochordata</taxon>
        <taxon>Leptocardii</taxon>
        <taxon>Amphioxiformes</taxon>
        <taxon>Branchiostomatidae</taxon>
        <taxon>Branchiostoma</taxon>
    </lineage>
</organism>
<name>A0A8J9W520_BRALA</name>
<dbReference type="EMBL" id="OV696686">
    <property type="protein sequence ID" value="CAH1233289.1"/>
    <property type="molecule type" value="Genomic_DNA"/>
</dbReference>
<sequence>MFGTPEILKTDNGPPWNSEQMRNFTHHLGFKHRKIIPYWPQANGEAERFMRTLAIEGKAWKQELHAMLRNYRATPHTSTGKPPASLLFGREMKIKLPNTKPFTVNKEAIRKDNATKTKMKEYTDQKRKARPNNLLVGDTVLVRQPRQNTLTAAYDHAPTIPHHPQERNTDHRKQRWKRDNTTLNNVQEDNSIHPGRQQNGRSRETTSRTTPDN</sequence>
<dbReference type="InterPro" id="IPR001584">
    <property type="entry name" value="Integrase_cat-core"/>
</dbReference>
<dbReference type="Proteomes" id="UP000838412">
    <property type="component" value="Chromosome 1"/>
</dbReference>
<proteinExistence type="predicted"/>
<gene>
    <name evidence="3" type="primary">Hypp668</name>
    <name evidence="3" type="ORF">BLAG_LOCUS2099</name>
</gene>
<feature type="compositionally biased region" description="Basic and acidic residues" evidence="1">
    <location>
        <begin position="112"/>
        <end position="126"/>
    </location>
</feature>
<dbReference type="PROSITE" id="PS50994">
    <property type="entry name" value="INTEGRASE"/>
    <property type="match status" value="1"/>
</dbReference>
<dbReference type="GO" id="GO:0015074">
    <property type="term" value="P:DNA integration"/>
    <property type="evidence" value="ECO:0007669"/>
    <property type="project" value="InterPro"/>
</dbReference>
<dbReference type="Gene3D" id="3.30.420.10">
    <property type="entry name" value="Ribonuclease H-like superfamily/Ribonuclease H"/>
    <property type="match status" value="1"/>
</dbReference>
<evidence type="ECO:0000313" key="3">
    <source>
        <dbReference type="EMBL" id="CAH1233289.1"/>
    </source>
</evidence>